<dbReference type="Pfam" id="PF17757">
    <property type="entry name" value="UvrB_inter"/>
    <property type="match status" value="1"/>
</dbReference>
<evidence type="ECO:0000256" key="7">
    <source>
        <dbReference type="ARBA" id="ARBA00023125"/>
    </source>
</evidence>
<evidence type="ECO:0000256" key="5">
    <source>
        <dbReference type="ARBA" id="ARBA00022806"/>
    </source>
</evidence>
<keyword evidence="4 9" id="KW-0378">Hydrolase</keyword>
<dbReference type="Pfam" id="PF02559">
    <property type="entry name" value="CarD_TRCF_RID"/>
    <property type="match status" value="1"/>
</dbReference>
<evidence type="ECO:0000256" key="6">
    <source>
        <dbReference type="ARBA" id="ARBA00022840"/>
    </source>
</evidence>
<dbReference type="InterPro" id="IPR003711">
    <property type="entry name" value="CarD-like/TRCF_RID"/>
</dbReference>
<dbReference type="SMART" id="SM01058">
    <property type="entry name" value="CarD_TRCF"/>
    <property type="match status" value="1"/>
</dbReference>
<keyword evidence="7 9" id="KW-0238">DNA-binding</keyword>
<comment type="similarity">
    <text evidence="9">In the N-terminal section; belongs to the UvrB family.</text>
</comment>
<dbReference type="SMART" id="SM00487">
    <property type="entry name" value="DEXDc"/>
    <property type="match status" value="1"/>
</dbReference>
<dbReference type="InterPro" id="IPR027417">
    <property type="entry name" value="P-loop_NTPase"/>
</dbReference>
<dbReference type="PROSITE" id="PS51194">
    <property type="entry name" value="HELICASE_CTER"/>
    <property type="match status" value="1"/>
</dbReference>
<dbReference type="SUPFAM" id="SSF141259">
    <property type="entry name" value="CarD-like"/>
    <property type="match status" value="1"/>
</dbReference>
<dbReference type="Gene3D" id="3.30.2060.10">
    <property type="entry name" value="Penicillin-binding protein 1b domain"/>
    <property type="match status" value="1"/>
</dbReference>
<dbReference type="InterPro" id="IPR041471">
    <property type="entry name" value="UvrB_inter"/>
</dbReference>
<dbReference type="HAMAP" id="MF_00969">
    <property type="entry name" value="TRCF"/>
    <property type="match status" value="1"/>
</dbReference>
<evidence type="ECO:0000313" key="12">
    <source>
        <dbReference type="EMBL" id="EFX97067.1"/>
    </source>
</evidence>
<dbReference type="PROSITE" id="PS51192">
    <property type="entry name" value="HELICASE_ATP_BIND_1"/>
    <property type="match status" value="1"/>
</dbReference>
<dbReference type="Proteomes" id="UP000003697">
    <property type="component" value="Unassembled WGS sequence"/>
</dbReference>
<dbReference type="SMART" id="SM00982">
    <property type="entry name" value="TRCF"/>
    <property type="match status" value="1"/>
</dbReference>
<dbReference type="SUPFAM" id="SSF52540">
    <property type="entry name" value="P-loop containing nucleoside triphosphate hydrolases"/>
    <property type="match status" value="4"/>
</dbReference>
<sequence>MANTLLDLFEKNHQLLEWRDKVSLLSRQLVMGFSGSSKAVVMASALSNQVPKIFIVTSTQNEAEQLVGDLSAILGEDKVYSFFADDVSAAEFIFASPEKTHSRLESLNFLIDKETSGILVTSLVGTKLHLPNPEIYKDSRIDLTLGEEHDLEALSKHLTHIGYQRVEQVLSPGEFSRRGDILDIYELTAELPYRLEFFGDEIDGIRQFDSDSQKSLNNLDHVAISPADDIILTREDYQRAEKALESAVSKAEGPHKAYLEEVLSVTIDGYRHKDLRKFLSLFYDKAYTLFDYLPKGTPVFVDDFQKIVDRHGRLELEVANLLTEDLHQGKSLSYLNYFVDSFKTLRNYQPASFFSNFHKGLGNLKFDKLYQFTQYPMQEFFNQFPLLVDEIHRYTKNKATVILQVGSEKQLKSLKETLEEYDLDLPLSRFGDLISYKPQLVLGNLSNGFYFADEKLVLVTEREIFHKKVKRRARASHVSNAERLKDYNELEKGDYVVHQTHGIGQFKGIETIEIKGVHRDYLTIQYQDAATISLPVEQIESLSKYVSADGKEPKINKLNDGRFQKTKQKVSKQVEDIADDLLKLYAERSQLKGFAFSPDDDNQRDFDDDFSYAETVDQLRSIKEVKADMESDKPMDRLLVGDVGFGKTEVAMRAAFKAVNDGKQVAILVPTTVLAHQHYLNFKERFENHAVEVDELSRFRSKKEQNETIENLAKGRIDIIIGTHRLLSKDVKFSDLGLLVIDEEQRFGVKHKEKLKELKAKVDVLTLTATPIPRTLHMSMLGIRDLSIIETAPTNRYPVQTYVMETNPGLIREAILREMDRGGQIFYIYNRVETIDQKVSELHEIVPEARIGFVHGQMSEVMLENTLLDFLNGDYDVLVATTIIETGIDISNVNTLFIENADHMGLSTLYQLRGRVGRSNRIAYAYLMYRPDKVLTEVSEKRLDAIKGFTELGSGFKIAMRDLSIRGAGNILGSSQSGFIDSVGFEMYSQLLEEAINKRQGKTQVRRKGNAEFNLQIDAYLPYDYISDERQKIEIYKRIREIENQKDYQDLQDEIIDRFGEYPDQVAYLIEIGLVKACLDAAFAELVERKNDTITVRFEKSSLKFFLTQDYFEAISKTHLKAKISDNQGKVEIIFDVRNKKDYEILEELKIFGQTFMEIKKRKEKKKLKESLSKSLYTIKHPKTFLFHKSPERVD</sequence>
<keyword evidence="1 9" id="KW-0963">Cytoplasm</keyword>
<feature type="domain" description="Helicase C-terminal" evidence="11">
    <location>
        <begin position="810"/>
        <end position="964"/>
    </location>
</feature>
<evidence type="ECO:0000256" key="3">
    <source>
        <dbReference type="ARBA" id="ARBA00022763"/>
    </source>
</evidence>
<dbReference type="InterPro" id="IPR011545">
    <property type="entry name" value="DEAD/DEAH_box_helicase_dom"/>
</dbReference>
<protein>
    <recommendedName>
        <fullName evidence="9">Transcription-repair-coupling factor</fullName>
        <shortName evidence="9">TRCF</shortName>
        <ecNumber evidence="9">3.6.4.-</ecNumber>
    </recommendedName>
</protein>
<dbReference type="InterPro" id="IPR005118">
    <property type="entry name" value="TRCF_C"/>
</dbReference>
<evidence type="ECO:0000259" key="10">
    <source>
        <dbReference type="PROSITE" id="PS51192"/>
    </source>
</evidence>
<dbReference type="CDD" id="cd17991">
    <property type="entry name" value="DEXHc_TRCF"/>
    <property type="match status" value="1"/>
</dbReference>
<dbReference type="Gene3D" id="3.40.50.11180">
    <property type="match status" value="1"/>
</dbReference>
<accession>A0ABP2KLB3</accession>
<keyword evidence="2 9" id="KW-0547">Nucleotide-binding</keyword>
<evidence type="ECO:0000256" key="4">
    <source>
        <dbReference type="ARBA" id="ARBA00022801"/>
    </source>
</evidence>
<evidence type="ECO:0000256" key="2">
    <source>
        <dbReference type="ARBA" id="ARBA00022741"/>
    </source>
</evidence>
<name>A0ABP2KLB3_STRVE</name>
<dbReference type="NCBIfam" id="TIGR00580">
    <property type="entry name" value="mfd"/>
    <property type="match status" value="1"/>
</dbReference>
<dbReference type="EC" id="3.6.4.-" evidence="9"/>
<dbReference type="InterPro" id="IPR048635">
    <property type="entry name" value="MFD_D3"/>
</dbReference>
<dbReference type="Gene3D" id="3.40.50.300">
    <property type="entry name" value="P-loop containing nucleotide triphosphate hydrolases"/>
    <property type="match status" value="2"/>
</dbReference>
<reference evidence="12 13" key="1">
    <citation type="submission" date="2011-01" db="EMBL/GenBank/DDBJ databases">
        <authorList>
            <person name="Muzny D."/>
            <person name="Qin X."/>
            <person name="Buhay C."/>
            <person name="Dugan-Rocha S."/>
            <person name="Ding Y."/>
            <person name="Chen G."/>
            <person name="Hawes A."/>
            <person name="Holder M."/>
            <person name="Jhangiani S."/>
            <person name="Johnson A."/>
            <person name="Khan Z."/>
            <person name="Li Z."/>
            <person name="Liu W."/>
            <person name="Liu X."/>
            <person name="Perez L."/>
            <person name="Shen H."/>
            <person name="Wang Q."/>
            <person name="Watt J."/>
            <person name="Xi L."/>
            <person name="Xin Y."/>
            <person name="Zhou J."/>
            <person name="Deng J."/>
            <person name="Jiang H."/>
            <person name="Liu Y."/>
            <person name="Qu J."/>
            <person name="Song X.-Z."/>
            <person name="Zhang L."/>
            <person name="Villasana D."/>
            <person name="Johnson A."/>
            <person name="Liu J."/>
            <person name="Liyanage D."/>
            <person name="Lorensuhewa L."/>
            <person name="Robinson T."/>
            <person name="Song A."/>
            <person name="Song B.-B."/>
            <person name="Dinh H."/>
            <person name="Thornton R."/>
            <person name="Coyle M."/>
            <person name="Francisco L."/>
            <person name="Jackson L."/>
            <person name="Javaid M."/>
            <person name="Korchina V."/>
            <person name="Kovar C."/>
            <person name="Mata R."/>
            <person name="Mathew T."/>
            <person name="Ngo R."/>
            <person name="Nguyen L."/>
            <person name="Nguyen N."/>
            <person name="Okwuonu G."/>
            <person name="Ongeri F."/>
            <person name="Pham C."/>
            <person name="Simmons D."/>
            <person name="Wilczek-Boney K."/>
            <person name="Hale W."/>
            <person name="Jakkamsetti A."/>
            <person name="Pham P."/>
            <person name="Ruth R."/>
            <person name="San Lucas F."/>
            <person name="Warren J."/>
            <person name="Zhang J."/>
            <person name="Zhao Z."/>
            <person name="Zhou C."/>
            <person name="Zhu D."/>
            <person name="Lee S."/>
            <person name="Bess C."/>
            <person name="Blankenburg K."/>
            <person name="Forbes L."/>
            <person name="Fu Q."/>
            <person name="Gubbala S."/>
            <person name="Hirani K."/>
            <person name="Jayaseelan J.C."/>
            <person name="Lara F."/>
            <person name="Munidasa M."/>
            <person name="Palculict T."/>
            <person name="Patil S."/>
            <person name="Pu L.-L."/>
            <person name="Saada N."/>
            <person name="Tang L."/>
            <person name="Weissenberger G."/>
            <person name="Zhu Y."/>
            <person name="Hemphill L."/>
            <person name="Shang Y."/>
            <person name="Youmans B."/>
            <person name="Ayvaz T."/>
            <person name="Ross M."/>
            <person name="Santibanez J."/>
            <person name="Aqrawi P."/>
            <person name="Gross S."/>
            <person name="Joshi V."/>
            <person name="Fowler G."/>
            <person name="Nazareth L."/>
            <person name="Reid J."/>
            <person name="Worley K."/>
            <person name="Petrosino J."/>
            <person name="Highlander S."/>
            <person name="Gibbs R."/>
        </authorList>
    </citation>
    <scope>NUCLEOTIDE SEQUENCE [LARGE SCALE GENOMIC DNA]</scope>
    <source>
        <strain evidence="12 13">ATCC 49124</strain>
    </source>
</reference>
<dbReference type="GO" id="GO:0016787">
    <property type="term" value="F:hydrolase activity"/>
    <property type="evidence" value="ECO:0007669"/>
    <property type="project" value="UniProtKB-KW"/>
</dbReference>
<keyword evidence="13" id="KW-1185">Reference proteome</keyword>
<keyword evidence="6 9" id="KW-0067">ATP-binding</keyword>
<dbReference type="SMART" id="SM00490">
    <property type="entry name" value="HELICc"/>
    <property type="match status" value="1"/>
</dbReference>
<evidence type="ECO:0000256" key="9">
    <source>
        <dbReference type="HAMAP-Rule" id="MF_00969"/>
    </source>
</evidence>
<evidence type="ECO:0000256" key="1">
    <source>
        <dbReference type="ARBA" id="ARBA00022490"/>
    </source>
</evidence>
<dbReference type="InterPro" id="IPR004576">
    <property type="entry name" value="Mfd"/>
</dbReference>
<dbReference type="Pfam" id="PF21132">
    <property type="entry name" value="MFD_D3"/>
    <property type="match status" value="1"/>
</dbReference>
<dbReference type="InterPro" id="IPR001650">
    <property type="entry name" value="Helicase_C-like"/>
</dbReference>
<dbReference type="Pfam" id="PF00271">
    <property type="entry name" value="Helicase_C"/>
    <property type="match status" value="1"/>
</dbReference>
<evidence type="ECO:0000259" key="11">
    <source>
        <dbReference type="PROSITE" id="PS51194"/>
    </source>
</evidence>
<comment type="function">
    <text evidence="9">Couples transcription and DNA repair by recognizing RNA polymerase (RNAP) stalled at DNA lesions. Mediates ATP-dependent release of RNAP and its truncated transcript from the DNA, and recruitment of nucleotide excision repair machinery to the damaged site.</text>
</comment>
<dbReference type="Pfam" id="PF00270">
    <property type="entry name" value="DEAD"/>
    <property type="match status" value="1"/>
</dbReference>
<comment type="similarity">
    <text evidence="9">In the C-terminal section; belongs to the helicase family. RecG subfamily.</text>
</comment>
<evidence type="ECO:0000256" key="8">
    <source>
        <dbReference type="ARBA" id="ARBA00023204"/>
    </source>
</evidence>
<evidence type="ECO:0000313" key="13">
    <source>
        <dbReference type="Proteomes" id="UP000003697"/>
    </source>
</evidence>
<dbReference type="SUPFAM" id="SSF143517">
    <property type="entry name" value="TRCF domain-like"/>
    <property type="match status" value="1"/>
</dbReference>
<dbReference type="InterPro" id="IPR036101">
    <property type="entry name" value="CarD-like/TRCF_RID_sf"/>
</dbReference>
<keyword evidence="5" id="KW-0347">Helicase</keyword>
<dbReference type="RefSeq" id="WP_003095717.1">
    <property type="nucleotide sequence ID" value="NZ_GL831112.1"/>
</dbReference>
<dbReference type="Gene3D" id="3.90.1150.50">
    <property type="entry name" value="Transcription-repair-coupling factor, D7 domain"/>
    <property type="match status" value="1"/>
</dbReference>
<dbReference type="InterPro" id="IPR047112">
    <property type="entry name" value="RecG/Mfd"/>
</dbReference>
<dbReference type="InterPro" id="IPR037235">
    <property type="entry name" value="TRCF-like_C_D7"/>
</dbReference>
<comment type="caution">
    <text evidence="12">The sequence shown here is derived from an EMBL/GenBank/DDBJ whole genome shotgun (WGS) entry which is preliminary data.</text>
</comment>
<dbReference type="Pfam" id="PF03461">
    <property type="entry name" value="TRCF"/>
    <property type="match status" value="1"/>
</dbReference>
<comment type="subcellular location">
    <subcellularLocation>
        <location evidence="9">Cytoplasm</location>
    </subcellularLocation>
</comment>
<dbReference type="InterPro" id="IPR014001">
    <property type="entry name" value="Helicase_ATP-bd"/>
</dbReference>
<dbReference type="EMBL" id="AEVI01000001">
    <property type="protein sequence ID" value="EFX97067.1"/>
    <property type="molecule type" value="Genomic_DNA"/>
</dbReference>
<dbReference type="PANTHER" id="PTHR47964:SF1">
    <property type="entry name" value="ATP-DEPENDENT DNA HELICASE HOMOLOG RECG, CHLOROPLASTIC"/>
    <property type="match status" value="1"/>
</dbReference>
<gene>
    <name evidence="9 12" type="primary">mfd</name>
    <name evidence="12" type="ORF">HMPREF9425_0009</name>
</gene>
<dbReference type="Gene3D" id="2.40.10.170">
    <property type="match status" value="1"/>
</dbReference>
<proteinExistence type="inferred from homology"/>
<feature type="domain" description="Helicase ATP-binding" evidence="10">
    <location>
        <begin position="628"/>
        <end position="789"/>
    </location>
</feature>
<keyword evidence="8 9" id="KW-0234">DNA repair</keyword>
<organism evidence="12 13">
    <name type="scientific">Streptococcus vestibularis ATCC 49124</name>
    <dbReference type="NCBI Taxonomy" id="889206"/>
    <lineage>
        <taxon>Bacteria</taxon>
        <taxon>Bacillati</taxon>
        <taxon>Bacillota</taxon>
        <taxon>Bacilli</taxon>
        <taxon>Lactobacillales</taxon>
        <taxon>Streptococcaceae</taxon>
        <taxon>Streptococcus</taxon>
    </lineage>
</organism>
<dbReference type="PANTHER" id="PTHR47964">
    <property type="entry name" value="ATP-DEPENDENT DNA HELICASE HOMOLOG RECG, CHLOROPLASTIC"/>
    <property type="match status" value="1"/>
</dbReference>
<keyword evidence="3 9" id="KW-0227">DNA damage</keyword>